<evidence type="ECO:0000313" key="1">
    <source>
        <dbReference type="EMBL" id="KAI0495337.1"/>
    </source>
</evidence>
<dbReference type="EMBL" id="JAGYWB010000017">
    <property type="protein sequence ID" value="KAI0495337.1"/>
    <property type="molecule type" value="Genomic_DNA"/>
</dbReference>
<comment type="caution">
    <text evidence="1">The sequence shown here is derived from an EMBL/GenBank/DDBJ whole genome shotgun (WGS) entry which is preliminary data.</text>
</comment>
<dbReference type="AlphaFoldDB" id="A0A8T3AGA9"/>
<name>A0A8T3AGA9_DENNO</name>
<keyword evidence="2" id="KW-1185">Reference proteome</keyword>
<gene>
    <name evidence="1" type="ORF">KFK09_025487</name>
</gene>
<dbReference type="Proteomes" id="UP000829196">
    <property type="component" value="Unassembled WGS sequence"/>
</dbReference>
<evidence type="ECO:0000313" key="2">
    <source>
        <dbReference type="Proteomes" id="UP000829196"/>
    </source>
</evidence>
<sequence length="106" mass="12651">MNENYQMKNDENVMFMLVTLYSIAKGYCDLLQKCIINLYLLRKMLHAQSTYVRVLQHEIWSLIPKTLFHQKHGIANNHKSSKPIARKLSVRIYRTLLSQKKRIKFL</sequence>
<accession>A0A8T3AGA9</accession>
<reference evidence="1" key="1">
    <citation type="journal article" date="2022" name="Front. Genet.">
        <title>Chromosome-Scale Assembly of the Dendrobium nobile Genome Provides Insights Into the Molecular Mechanism of the Biosynthesis of the Medicinal Active Ingredient of Dendrobium.</title>
        <authorList>
            <person name="Xu Q."/>
            <person name="Niu S.-C."/>
            <person name="Li K.-L."/>
            <person name="Zheng P.-J."/>
            <person name="Zhang X.-J."/>
            <person name="Jia Y."/>
            <person name="Liu Y."/>
            <person name="Niu Y.-X."/>
            <person name="Yu L.-H."/>
            <person name="Chen D.-F."/>
            <person name="Zhang G.-Q."/>
        </authorList>
    </citation>
    <scope>NUCLEOTIDE SEQUENCE</scope>
    <source>
        <tissue evidence="1">Leaf</tissue>
    </source>
</reference>
<proteinExistence type="predicted"/>
<protein>
    <submittedName>
        <fullName evidence="1">Uncharacterized protein</fullName>
    </submittedName>
</protein>
<organism evidence="1 2">
    <name type="scientific">Dendrobium nobile</name>
    <name type="common">Orchid</name>
    <dbReference type="NCBI Taxonomy" id="94219"/>
    <lineage>
        <taxon>Eukaryota</taxon>
        <taxon>Viridiplantae</taxon>
        <taxon>Streptophyta</taxon>
        <taxon>Embryophyta</taxon>
        <taxon>Tracheophyta</taxon>
        <taxon>Spermatophyta</taxon>
        <taxon>Magnoliopsida</taxon>
        <taxon>Liliopsida</taxon>
        <taxon>Asparagales</taxon>
        <taxon>Orchidaceae</taxon>
        <taxon>Epidendroideae</taxon>
        <taxon>Malaxideae</taxon>
        <taxon>Dendrobiinae</taxon>
        <taxon>Dendrobium</taxon>
    </lineage>
</organism>